<dbReference type="EMBL" id="JASVWF010000001">
    <property type="protein sequence ID" value="MDL5155505.1"/>
    <property type="molecule type" value="Genomic_DNA"/>
</dbReference>
<keyword evidence="1" id="KW-0547">Nucleotide-binding</keyword>
<dbReference type="PRINTS" id="PR00038">
    <property type="entry name" value="HTHLUXR"/>
</dbReference>
<dbReference type="PANTHER" id="PTHR16305">
    <property type="entry name" value="TESTICULAR SOLUBLE ADENYLYL CYCLASE"/>
    <property type="match status" value="1"/>
</dbReference>
<evidence type="ECO:0000313" key="5">
    <source>
        <dbReference type="Proteomes" id="UP001231924"/>
    </source>
</evidence>
<reference evidence="4 5" key="1">
    <citation type="submission" date="2023-06" db="EMBL/GenBank/DDBJ databases">
        <title>Actinomycetospora Odt1-22.</title>
        <authorList>
            <person name="Supong K."/>
        </authorList>
    </citation>
    <scope>NUCLEOTIDE SEQUENCE [LARGE SCALE GENOMIC DNA]</scope>
    <source>
        <strain evidence="4 5">Odt1-22</strain>
    </source>
</reference>
<evidence type="ECO:0000256" key="2">
    <source>
        <dbReference type="ARBA" id="ARBA00022840"/>
    </source>
</evidence>
<gene>
    <name evidence="4" type="ORF">QRT03_06045</name>
</gene>
<feature type="domain" description="HTH luxR-type" evidence="3">
    <location>
        <begin position="851"/>
        <end position="916"/>
    </location>
</feature>
<dbReference type="PROSITE" id="PS00622">
    <property type="entry name" value="HTH_LUXR_1"/>
    <property type="match status" value="1"/>
</dbReference>
<keyword evidence="5" id="KW-1185">Reference proteome</keyword>
<sequence length="917" mass="93023">MTIRTSRPFVGRRTELSVVAAAVAAARRGTPGIVRIAGAAGLGKTSLIAAALERAAPATVLRASGEESESTLPLGVVDQLTAGLPPAVLDRYPLVGDRRAGSADPTAVGGELLAALGAVGGEDPVLLVVDDLQWADDASVRALVFLLRRLRHDRLVALLGWRSPDPLGGPPGRGDRDDRWERLLDSAPGAYRLDLDGLAPAELSELAAVLGRPLGSTGTAERLHARTRGHPLHARTLLEDLPGNVLAATTTDVLPAPRSLDGAVLARLARVGPDARALVVAAAVLGETCALAVAATVARTVEPGVLEGPDAVADALDEAVVAGLLEERGVLGQVGFVHPLLRAAVHGDHPPARRRRLHRVAAGHVAGRAALAHRIAAAAGPDDELAADLERAAPGASALDAADLLRAAASLSSDPAARARRTCAAVGGLLAAGEVGRAGDAEPDVAAAPPGPVRDGLLGRLALLRGRFAAARPLLTAAAADDDHRARLTAAADLALLAALEGRPAEAVDRAGACLADPDGGSGVRRPAGFALVLGLAAQGRLAEAHAVLDVAAGTPGARTRGHADVLVARGLLAAAAGDDAVAEALLAEASDLARGGTRVRMATIAAGTLAAVRDRLGHADGLDAAELAVASARDAGQGFAEALVRGHAAQMHAVRGDVAAARAHLAVAAEVGAPWWGSVITHATAGALVGVVEDDPTAVLRALDPVLRPDVLALADGVGARAPRVLQAEALLRQGRLGDAAAALDLPPGSPPGAVDVDVARLRGLLCGARGDPAAARRALEDGLALGVEAPLATARLETELGRHLVEAGERRAGVDLLRRARDRLTALGAAPFLATCEALLHAAGLTPSRAEEALGLTPHEDAVVALVVRGLTNREVARELFVSPRTVAYHLSNVYAKLGVTSRAGLRDRAAAPAR</sequence>
<dbReference type="SMART" id="SM00421">
    <property type="entry name" value="HTH_LUXR"/>
    <property type="match status" value="1"/>
</dbReference>
<comment type="caution">
    <text evidence="4">The sequence shown here is derived from an EMBL/GenBank/DDBJ whole genome shotgun (WGS) entry which is preliminary data.</text>
</comment>
<dbReference type="InterPro" id="IPR041664">
    <property type="entry name" value="AAA_16"/>
</dbReference>
<dbReference type="Gene3D" id="1.25.40.10">
    <property type="entry name" value="Tetratricopeptide repeat domain"/>
    <property type="match status" value="1"/>
</dbReference>
<dbReference type="InterPro" id="IPR027417">
    <property type="entry name" value="P-loop_NTPase"/>
</dbReference>
<proteinExistence type="predicted"/>
<dbReference type="PANTHER" id="PTHR16305:SF35">
    <property type="entry name" value="TRANSCRIPTIONAL ACTIVATOR DOMAIN"/>
    <property type="match status" value="1"/>
</dbReference>
<dbReference type="InterPro" id="IPR000792">
    <property type="entry name" value="Tscrpt_reg_LuxR_C"/>
</dbReference>
<dbReference type="RefSeq" id="WP_286051587.1">
    <property type="nucleotide sequence ID" value="NZ_JASVWF010000001.1"/>
</dbReference>
<dbReference type="Pfam" id="PF13191">
    <property type="entry name" value="AAA_16"/>
    <property type="match status" value="1"/>
</dbReference>
<evidence type="ECO:0000256" key="1">
    <source>
        <dbReference type="ARBA" id="ARBA00022741"/>
    </source>
</evidence>
<accession>A0ABT7M4B1</accession>
<dbReference type="SUPFAM" id="SSF46894">
    <property type="entry name" value="C-terminal effector domain of the bipartite response regulators"/>
    <property type="match status" value="1"/>
</dbReference>
<protein>
    <submittedName>
        <fullName evidence="4">AAA family ATPase</fullName>
    </submittedName>
</protein>
<dbReference type="InterPro" id="IPR036388">
    <property type="entry name" value="WH-like_DNA-bd_sf"/>
</dbReference>
<dbReference type="Pfam" id="PF00196">
    <property type="entry name" value="GerE"/>
    <property type="match status" value="1"/>
</dbReference>
<name>A0ABT7M4B1_9PSEU</name>
<dbReference type="CDD" id="cd06170">
    <property type="entry name" value="LuxR_C_like"/>
    <property type="match status" value="1"/>
</dbReference>
<organism evidence="4 5">
    <name type="scientific">Actinomycetospora termitidis</name>
    <dbReference type="NCBI Taxonomy" id="3053470"/>
    <lineage>
        <taxon>Bacteria</taxon>
        <taxon>Bacillati</taxon>
        <taxon>Actinomycetota</taxon>
        <taxon>Actinomycetes</taxon>
        <taxon>Pseudonocardiales</taxon>
        <taxon>Pseudonocardiaceae</taxon>
        <taxon>Actinomycetospora</taxon>
    </lineage>
</organism>
<dbReference type="Gene3D" id="1.10.10.10">
    <property type="entry name" value="Winged helix-like DNA-binding domain superfamily/Winged helix DNA-binding domain"/>
    <property type="match status" value="1"/>
</dbReference>
<dbReference type="PROSITE" id="PS50043">
    <property type="entry name" value="HTH_LUXR_2"/>
    <property type="match status" value="1"/>
</dbReference>
<keyword evidence="2" id="KW-0067">ATP-binding</keyword>
<evidence type="ECO:0000259" key="3">
    <source>
        <dbReference type="PROSITE" id="PS50043"/>
    </source>
</evidence>
<dbReference type="InterPro" id="IPR011990">
    <property type="entry name" value="TPR-like_helical_dom_sf"/>
</dbReference>
<dbReference type="SUPFAM" id="SSF52540">
    <property type="entry name" value="P-loop containing nucleoside triphosphate hydrolases"/>
    <property type="match status" value="1"/>
</dbReference>
<evidence type="ECO:0000313" key="4">
    <source>
        <dbReference type="EMBL" id="MDL5155505.1"/>
    </source>
</evidence>
<dbReference type="Proteomes" id="UP001231924">
    <property type="component" value="Unassembled WGS sequence"/>
</dbReference>
<dbReference type="InterPro" id="IPR016032">
    <property type="entry name" value="Sig_transdc_resp-reg_C-effctor"/>
</dbReference>